<accession>A0AA42DMS0</accession>
<name>A0AA42DMS0_9FIRM</name>
<dbReference type="RefSeq" id="WP_271012194.1">
    <property type="nucleotide sequence ID" value="NZ_JAQIFT010000043.1"/>
</dbReference>
<gene>
    <name evidence="1" type="ORF">PBV87_10325</name>
</gene>
<proteinExistence type="predicted"/>
<comment type="caution">
    <text evidence="1">The sequence shown here is derived from an EMBL/GenBank/DDBJ whole genome shotgun (WGS) entry which is preliminary data.</text>
</comment>
<keyword evidence="2" id="KW-1185">Reference proteome</keyword>
<evidence type="ECO:0000313" key="2">
    <source>
        <dbReference type="Proteomes" id="UP001169242"/>
    </source>
</evidence>
<protein>
    <submittedName>
        <fullName evidence="1">Uncharacterized protein</fullName>
    </submittedName>
</protein>
<organism evidence="1 2">
    <name type="scientific">Holtiella tumoricola</name>
    <dbReference type="NCBI Taxonomy" id="3018743"/>
    <lineage>
        <taxon>Bacteria</taxon>
        <taxon>Bacillati</taxon>
        <taxon>Bacillota</taxon>
        <taxon>Clostridia</taxon>
        <taxon>Lachnospirales</taxon>
        <taxon>Cellulosilyticaceae</taxon>
        <taxon>Holtiella</taxon>
    </lineage>
</organism>
<dbReference type="AlphaFoldDB" id="A0AA42DMS0"/>
<reference evidence="1" key="1">
    <citation type="journal article" date="2023" name="Int. J. Syst. Evol. Microbiol.">
        <title>&lt;i&gt;Holtiella tumoricola&lt;/i&gt; gen. nov. sp. nov., isolated from a human clinical sample.</title>
        <authorList>
            <person name="Allen-Vercoe E."/>
            <person name="Daigneault M.C."/>
            <person name="Vancuren S.J."/>
            <person name="Cochrane K."/>
            <person name="O'Neal L.L."/>
            <person name="Sankaranarayanan K."/>
            <person name="Lawson P.A."/>
        </authorList>
    </citation>
    <scope>NUCLEOTIDE SEQUENCE</scope>
    <source>
        <strain evidence="1">CC70A</strain>
    </source>
</reference>
<evidence type="ECO:0000313" key="1">
    <source>
        <dbReference type="EMBL" id="MDA3731874.1"/>
    </source>
</evidence>
<dbReference type="EMBL" id="JAQIFT010000043">
    <property type="protein sequence ID" value="MDA3731874.1"/>
    <property type="molecule type" value="Genomic_DNA"/>
</dbReference>
<sequence>MIKNEEFIEITMKTLKGLEWGERVIVSSFKKDRHIMVTKKEEGYDVVQDGFEKRSYENVDEQSLINLLGVLQRKEFPRSFKLWFSIEKNKHEQLSLIDYY</sequence>
<dbReference type="Proteomes" id="UP001169242">
    <property type="component" value="Unassembled WGS sequence"/>
</dbReference>